<gene>
    <name evidence="1" type="ORF">METZ01_LOCUS191186</name>
</gene>
<evidence type="ECO:0000313" key="1">
    <source>
        <dbReference type="EMBL" id="SVB38332.1"/>
    </source>
</evidence>
<dbReference type="EMBL" id="UINC01039607">
    <property type="protein sequence ID" value="SVB38332.1"/>
    <property type="molecule type" value="Genomic_DNA"/>
</dbReference>
<feature type="non-terminal residue" evidence="1">
    <location>
        <position position="32"/>
    </location>
</feature>
<protein>
    <submittedName>
        <fullName evidence="1">Uncharacterized protein</fullName>
    </submittedName>
</protein>
<accession>A0A382DJX4</accession>
<proteinExistence type="predicted"/>
<reference evidence="1" key="1">
    <citation type="submission" date="2018-05" db="EMBL/GenBank/DDBJ databases">
        <authorList>
            <person name="Lanie J.A."/>
            <person name="Ng W.-L."/>
            <person name="Kazmierczak K.M."/>
            <person name="Andrzejewski T.M."/>
            <person name="Davidsen T.M."/>
            <person name="Wayne K.J."/>
            <person name="Tettelin H."/>
            <person name="Glass J.I."/>
            <person name="Rusch D."/>
            <person name="Podicherti R."/>
            <person name="Tsui H.-C.T."/>
            <person name="Winkler M.E."/>
        </authorList>
    </citation>
    <scope>NUCLEOTIDE SEQUENCE</scope>
</reference>
<dbReference type="AlphaFoldDB" id="A0A382DJX4"/>
<name>A0A382DJX4_9ZZZZ</name>
<sequence>MQTQGRWNEGFLLEYQDGSAERIAGRRVLPSD</sequence>
<organism evidence="1">
    <name type="scientific">marine metagenome</name>
    <dbReference type="NCBI Taxonomy" id="408172"/>
    <lineage>
        <taxon>unclassified sequences</taxon>
        <taxon>metagenomes</taxon>
        <taxon>ecological metagenomes</taxon>
    </lineage>
</organism>